<evidence type="ECO:0000313" key="2">
    <source>
        <dbReference type="Proteomes" id="UP000013909"/>
    </source>
</evidence>
<protein>
    <submittedName>
        <fullName evidence="1">Uncharacterized protein</fullName>
    </submittedName>
</protein>
<sequence length="38" mass="4420">MAFGETMQPFSKPLKYLHWSVGFLSVIFNRLESGREIC</sequence>
<name>R7ZQ57_9BACT</name>
<comment type="caution">
    <text evidence="1">The sequence shown here is derived from an EMBL/GenBank/DDBJ whole genome shotgun (WGS) entry which is preliminary data.</text>
</comment>
<reference evidence="1 2" key="1">
    <citation type="submission" date="2013-02" db="EMBL/GenBank/DDBJ databases">
        <title>A novel strain isolated from Lonar lake, Maharashtra, India.</title>
        <authorList>
            <person name="Singh A."/>
        </authorList>
    </citation>
    <scope>NUCLEOTIDE SEQUENCE [LARGE SCALE GENOMIC DNA]</scope>
    <source>
        <strain evidence="1 2">AK24</strain>
    </source>
</reference>
<organism evidence="1 2">
    <name type="scientific">Lunatimonas lonarensis</name>
    <dbReference type="NCBI Taxonomy" id="1232681"/>
    <lineage>
        <taxon>Bacteria</taxon>
        <taxon>Pseudomonadati</taxon>
        <taxon>Bacteroidota</taxon>
        <taxon>Cytophagia</taxon>
        <taxon>Cytophagales</taxon>
        <taxon>Cyclobacteriaceae</taxon>
    </lineage>
</organism>
<accession>R7ZQ57</accession>
<gene>
    <name evidence="1" type="ORF">ADIS_3350</name>
</gene>
<evidence type="ECO:0000313" key="1">
    <source>
        <dbReference type="EMBL" id="EON76222.1"/>
    </source>
</evidence>
<dbReference type="Proteomes" id="UP000013909">
    <property type="component" value="Unassembled WGS sequence"/>
</dbReference>
<keyword evidence="2" id="KW-1185">Reference proteome</keyword>
<proteinExistence type="predicted"/>
<dbReference type="AlphaFoldDB" id="R7ZQ57"/>
<dbReference type="STRING" id="1232681.ADIS_3350"/>
<dbReference type="EMBL" id="AQHR01000088">
    <property type="protein sequence ID" value="EON76222.1"/>
    <property type="molecule type" value="Genomic_DNA"/>
</dbReference>